<dbReference type="AlphaFoldDB" id="A0A0F9PWP5"/>
<evidence type="ECO:0000313" key="2">
    <source>
        <dbReference type="EMBL" id="KKN34644.1"/>
    </source>
</evidence>
<feature type="region of interest" description="Disordered" evidence="1">
    <location>
        <begin position="89"/>
        <end position="112"/>
    </location>
</feature>
<gene>
    <name evidence="2" type="ORF">LCGC14_0791600</name>
</gene>
<accession>A0A0F9PWP5</accession>
<proteinExistence type="predicted"/>
<reference evidence="2" key="1">
    <citation type="journal article" date="2015" name="Nature">
        <title>Complex archaea that bridge the gap between prokaryotes and eukaryotes.</title>
        <authorList>
            <person name="Spang A."/>
            <person name="Saw J.H."/>
            <person name="Jorgensen S.L."/>
            <person name="Zaremba-Niedzwiedzka K."/>
            <person name="Martijn J."/>
            <person name="Lind A.E."/>
            <person name="van Eijk R."/>
            <person name="Schleper C."/>
            <person name="Guy L."/>
            <person name="Ettema T.J."/>
        </authorList>
    </citation>
    <scope>NUCLEOTIDE SEQUENCE</scope>
</reference>
<evidence type="ECO:0000256" key="1">
    <source>
        <dbReference type="SAM" id="MobiDB-lite"/>
    </source>
</evidence>
<name>A0A0F9PWP5_9ZZZZ</name>
<dbReference type="EMBL" id="LAZR01002093">
    <property type="protein sequence ID" value="KKN34644.1"/>
    <property type="molecule type" value="Genomic_DNA"/>
</dbReference>
<feature type="compositionally biased region" description="Basic and acidic residues" evidence="1">
    <location>
        <begin position="192"/>
        <end position="207"/>
    </location>
</feature>
<organism evidence="2">
    <name type="scientific">marine sediment metagenome</name>
    <dbReference type="NCBI Taxonomy" id="412755"/>
    <lineage>
        <taxon>unclassified sequences</taxon>
        <taxon>metagenomes</taxon>
        <taxon>ecological metagenomes</taxon>
    </lineage>
</organism>
<comment type="caution">
    <text evidence="2">The sequence shown here is derived from an EMBL/GenBank/DDBJ whole genome shotgun (WGS) entry which is preliminary data.</text>
</comment>
<feature type="region of interest" description="Disordered" evidence="1">
    <location>
        <begin position="192"/>
        <end position="215"/>
    </location>
</feature>
<sequence length="215" mass="23370">MKGGITKRVEETVKALQGGQLKKALYLTGNNEKLKLHRGIVEEAARTCLANKDNREVCQVAMNEATDKVKDTITLPIEDTSLEGVEAYLSPGPAPADQEAENKPSSEQTDEELYEGCEECHVAVAASRFADICAEHPEEGVASCKLISEKLEDDTTEPADWIRAMVETAEQAQGEAKEQMVAAVTDLTGYLEGRDSPLLKELDKGESFQEGPETA</sequence>
<protein>
    <submittedName>
        <fullName evidence="2">Uncharacterized protein</fullName>
    </submittedName>
</protein>